<dbReference type="NCBIfam" id="NF002111">
    <property type="entry name" value="PRK00951.2-1"/>
    <property type="match status" value="1"/>
</dbReference>
<dbReference type="EC" id="4.2.1.19" evidence="6"/>
<dbReference type="HOGENOM" id="CLU_044308_3_0_2"/>
<evidence type="ECO:0000256" key="4">
    <source>
        <dbReference type="ARBA" id="ARBA00023102"/>
    </source>
</evidence>
<dbReference type="Gene3D" id="3.30.230.40">
    <property type="entry name" value="Imidazole glycerol phosphate dehydratase, domain 1"/>
    <property type="match status" value="2"/>
</dbReference>
<evidence type="ECO:0000256" key="6">
    <source>
        <dbReference type="HAMAP-Rule" id="MF_00076"/>
    </source>
</evidence>
<keyword evidence="5 6" id="KW-0456">Lyase</keyword>
<dbReference type="EMBL" id="CP003050">
    <property type="protein sequence ID" value="AGB17698.1"/>
    <property type="molecule type" value="Genomic_DNA"/>
</dbReference>
<dbReference type="CDD" id="cd07914">
    <property type="entry name" value="IGPD"/>
    <property type="match status" value="1"/>
</dbReference>
<sequence>MSDRTATVSRETAETTIECTLALDGTGETDVETGIGFFDHMLTAVATHGLFDLTLSCDGDLHVDDHHTVEDVGLCLGTALDEALGDRAGIVRFADRRVPLDEAVASVVVDVSGRPLYRFDGEFSQESVGGLTSHMARHFWRSVATNAGLTMHADIEGENAHHEIEALFKAAARTLDDATRIDDRRADTTPSTKGEL</sequence>
<evidence type="ECO:0000256" key="1">
    <source>
        <dbReference type="ARBA" id="ARBA00005047"/>
    </source>
</evidence>
<dbReference type="STRING" id="797302.Halru_3132"/>
<keyword evidence="4 6" id="KW-0368">Histidine biosynthesis</keyword>
<dbReference type="eggNOG" id="arCOG04398">
    <property type="taxonomic scope" value="Archaea"/>
</dbReference>
<dbReference type="FunFam" id="3.30.230.40:FF:000001">
    <property type="entry name" value="Imidazoleglycerol-phosphate dehydratase HisB"/>
    <property type="match status" value="1"/>
</dbReference>
<dbReference type="PANTHER" id="PTHR23133:SF2">
    <property type="entry name" value="IMIDAZOLEGLYCEROL-PHOSPHATE DEHYDRATASE"/>
    <property type="match status" value="1"/>
</dbReference>
<dbReference type="PROSITE" id="PS00955">
    <property type="entry name" value="IGP_DEHYDRATASE_2"/>
    <property type="match status" value="1"/>
</dbReference>
<dbReference type="Proteomes" id="UP000010846">
    <property type="component" value="Chromosome"/>
</dbReference>
<dbReference type="InterPro" id="IPR020565">
    <property type="entry name" value="ImidazoleglycerP_deHydtase_CS"/>
</dbReference>
<dbReference type="FunFam" id="3.30.230.40:FF:000003">
    <property type="entry name" value="Imidazoleglycerol-phosphate dehydratase HisB"/>
    <property type="match status" value="1"/>
</dbReference>
<dbReference type="GO" id="GO:0004424">
    <property type="term" value="F:imidazoleglycerol-phosphate dehydratase activity"/>
    <property type="evidence" value="ECO:0007669"/>
    <property type="project" value="UniProtKB-UniRule"/>
</dbReference>
<dbReference type="RefSeq" id="WP_015302280.1">
    <property type="nucleotide sequence ID" value="NC_019964.1"/>
</dbReference>
<dbReference type="OrthoDB" id="103579at2157"/>
<dbReference type="HAMAP" id="MF_00076">
    <property type="entry name" value="HisB"/>
    <property type="match status" value="1"/>
</dbReference>
<accession>L0IFS5</accession>
<dbReference type="InterPro" id="IPR020568">
    <property type="entry name" value="Ribosomal_Su5_D2-typ_SF"/>
</dbReference>
<dbReference type="NCBIfam" id="NF002116">
    <property type="entry name" value="PRK00951.2-6"/>
    <property type="match status" value="1"/>
</dbReference>
<dbReference type="PANTHER" id="PTHR23133">
    <property type="entry name" value="IMIDAZOLEGLYCEROL-PHOSPHATE DEHYDRATASE HIS7"/>
    <property type="match status" value="1"/>
</dbReference>
<dbReference type="SUPFAM" id="SSF54211">
    <property type="entry name" value="Ribosomal protein S5 domain 2-like"/>
    <property type="match status" value="2"/>
</dbReference>
<name>L0IFS5_HALRX</name>
<dbReference type="InterPro" id="IPR000807">
    <property type="entry name" value="ImidazoleglycerolP_deHydtase"/>
</dbReference>
<evidence type="ECO:0000313" key="7">
    <source>
        <dbReference type="EMBL" id="AGB17698.1"/>
    </source>
</evidence>
<organism evidence="7 8">
    <name type="scientific">Halovivax ruber (strain DSM 18193 / JCM 13892 / XH-70)</name>
    <dbReference type="NCBI Taxonomy" id="797302"/>
    <lineage>
        <taxon>Archaea</taxon>
        <taxon>Methanobacteriati</taxon>
        <taxon>Methanobacteriota</taxon>
        <taxon>Stenosarchaea group</taxon>
        <taxon>Halobacteria</taxon>
        <taxon>Halobacteriales</taxon>
        <taxon>Natrialbaceae</taxon>
        <taxon>Halovivax</taxon>
    </lineage>
</organism>
<dbReference type="KEGG" id="hru:Halru_3132"/>
<comment type="catalytic activity">
    <reaction evidence="6">
        <text>D-erythro-1-(imidazol-4-yl)glycerol 3-phosphate = 3-(imidazol-4-yl)-2-oxopropyl phosphate + H2O</text>
        <dbReference type="Rhea" id="RHEA:11040"/>
        <dbReference type="ChEBI" id="CHEBI:15377"/>
        <dbReference type="ChEBI" id="CHEBI:57766"/>
        <dbReference type="ChEBI" id="CHEBI:58278"/>
        <dbReference type="EC" id="4.2.1.19"/>
    </reaction>
</comment>
<keyword evidence="6" id="KW-0963">Cytoplasm</keyword>
<dbReference type="NCBIfam" id="NF002114">
    <property type="entry name" value="PRK00951.2-4"/>
    <property type="match status" value="1"/>
</dbReference>
<dbReference type="InterPro" id="IPR038494">
    <property type="entry name" value="IGPD_sf"/>
</dbReference>
<protein>
    <recommendedName>
        <fullName evidence="2 6">Imidazoleglycerol-phosphate dehydratase</fullName>
        <shortName evidence="6">IGPD</shortName>
        <ecNumber evidence="6">4.2.1.19</ecNumber>
    </recommendedName>
</protein>
<comment type="pathway">
    <text evidence="1 6">Amino-acid biosynthesis; L-histidine biosynthesis; L-histidine from 5-phospho-alpha-D-ribose 1-diphosphate: step 6/9.</text>
</comment>
<evidence type="ECO:0000313" key="8">
    <source>
        <dbReference type="Proteomes" id="UP000010846"/>
    </source>
</evidence>
<keyword evidence="8" id="KW-1185">Reference proteome</keyword>
<keyword evidence="3 6" id="KW-0028">Amino-acid biosynthesis</keyword>
<dbReference type="UniPathway" id="UPA00031">
    <property type="reaction ID" value="UER00011"/>
</dbReference>
<evidence type="ECO:0000256" key="3">
    <source>
        <dbReference type="ARBA" id="ARBA00022605"/>
    </source>
</evidence>
<evidence type="ECO:0000256" key="5">
    <source>
        <dbReference type="ARBA" id="ARBA00023239"/>
    </source>
</evidence>
<proteinExistence type="inferred from homology"/>
<reference evidence="7" key="1">
    <citation type="submission" date="2011-09" db="EMBL/GenBank/DDBJ databases">
        <title>Complete sequence of Halovivax ruber XH-70.</title>
        <authorList>
            <consortium name="US DOE Joint Genome Institute"/>
            <person name="Lucas S."/>
            <person name="Han J."/>
            <person name="Lapidus A."/>
            <person name="Cheng J.-F."/>
            <person name="Goodwin L."/>
            <person name="Pitluck S."/>
            <person name="Peters L."/>
            <person name="Mikhailova N."/>
            <person name="Davenport K."/>
            <person name="Detter J.C."/>
            <person name="Han C."/>
            <person name="Tapia R."/>
            <person name="Land M."/>
            <person name="Hauser L."/>
            <person name="Kyrpides N."/>
            <person name="Ivanova N."/>
            <person name="Pagani I."/>
            <person name="Sproer C."/>
            <person name="Anderson I."/>
            <person name="Woyke T."/>
        </authorList>
    </citation>
    <scope>NUCLEOTIDE SEQUENCE</scope>
    <source>
        <strain evidence="7">XH-70</strain>
    </source>
</reference>
<dbReference type="GeneID" id="14378204"/>
<dbReference type="GO" id="GO:0005737">
    <property type="term" value="C:cytoplasm"/>
    <property type="evidence" value="ECO:0007669"/>
    <property type="project" value="UniProtKB-SubCell"/>
</dbReference>
<gene>
    <name evidence="6" type="primary">hisB</name>
    <name evidence="7" type="ordered locus">Halru_3132</name>
</gene>
<evidence type="ECO:0000256" key="2">
    <source>
        <dbReference type="ARBA" id="ARBA00016664"/>
    </source>
</evidence>
<dbReference type="AlphaFoldDB" id="L0IFS5"/>
<comment type="similarity">
    <text evidence="6">Belongs to the imidazoleglycerol-phosphate dehydratase family.</text>
</comment>
<dbReference type="Pfam" id="PF00475">
    <property type="entry name" value="IGPD"/>
    <property type="match status" value="1"/>
</dbReference>
<dbReference type="PROSITE" id="PS00954">
    <property type="entry name" value="IGP_DEHYDRATASE_1"/>
    <property type="match status" value="1"/>
</dbReference>
<comment type="subcellular location">
    <subcellularLocation>
        <location evidence="6">Cytoplasm</location>
    </subcellularLocation>
</comment>
<dbReference type="GO" id="GO:0000105">
    <property type="term" value="P:L-histidine biosynthetic process"/>
    <property type="evidence" value="ECO:0007669"/>
    <property type="project" value="UniProtKB-UniRule"/>
</dbReference>